<evidence type="ECO:0000313" key="2">
    <source>
        <dbReference type="Proteomes" id="UP000663880"/>
    </source>
</evidence>
<dbReference type="Proteomes" id="UP000663880">
    <property type="component" value="Unassembled WGS sequence"/>
</dbReference>
<name>A0A821YB83_9NEOP</name>
<dbReference type="OrthoDB" id="10265230at2759"/>
<reference evidence="1" key="1">
    <citation type="submission" date="2021-02" db="EMBL/GenBank/DDBJ databases">
        <authorList>
            <person name="Steward A R."/>
        </authorList>
    </citation>
    <scope>NUCLEOTIDE SEQUENCE</scope>
</reference>
<evidence type="ECO:0000313" key="1">
    <source>
        <dbReference type="EMBL" id="CAF4956541.1"/>
    </source>
</evidence>
<proteinExistence type="predicted"/>
<organism evidence="1 2">
    <name type="scientific">Pieris macdunnoughi</name>
    <dbReference type="NCBI Taxonomy" id="345717"/>
    <lineage>
        <taxon>Eukaryota</taxon>
        <taxon>Metazoa</taxon>
        <taxon>Ecdysozoa</taxon>
        <taxon>Arthropoda</taxon>
        <taxon>Hexapoda</taxon>
        <taxon>Insecta</taxon>
        <taxon>Pterygota</taxon>
        <taxon>Neoptera</taxon>
        <taxon>Endopterygota</taxon>
        <taxon>Lepidoptera</taxon>
        <taxon>Glossata</taxon>
        <taxon>Ditrysia</taxon>
        <taxon>Papilionoidea</taxon>
        <taxon>Pieridae</taxon>
        <taxon>Pierinae</taxon>
        <taxon>Pieris</taxon>
    </lineage>
</organism>
<sequence length="258" mass="30930">MQASIYILISTLVAANAKILRNNALMTKMVSNFHKDIDTSATYQDKSEPVLQRMQNLLCHNFRTIPCEMITRDETLRKLIEKSIQQINYKKLRMDKTTQSPRYLTLFPMSSGDIHEQKPKKQKHKHRNKERHVLNRKKLRKFYPHKVKYKDKNVNFHESEEKLSMSVEHIPDVAQARKRVTYKMEQDEPFWRIDYMKHEEPSAHMFGYMDRLKDKIIKSSQTVIVDDQEKRDVLHPDVYIQKNKFLRKNINLNDEDIE</sequence>
<keyword evidence="2" id="KW-1185">Reference proteome</keyword>
<dbReference type="AlphaFoldDB" id="A0A821YB83"/>
<accession>A0A821YB83</accession>
<protein>
    <submittedName>
        <fullName evidence="1">Uncharacterized protein</fullName>
    </submittedName>
</protein>
<dbReference type="EMBL" id="CAJOBZ010000080">
    <property type="protein sequence ID" value="CAF4956541.1"/>
    <property type="molecule type" value="Genomic_DNA"/>
</dbReference>
<gene>
    <name evidence="1" type="ORF">PMACD_LOCUS16269</name>
</gene>
<comment type="caution">
    <text evidence="1">The sequence shown here is derived from an EMBL/GenBank/DDBJ whole genome shotgun (WGS) entry which is preliminary data.</text>
</comment>